<evidence type="ECO:0000256" key="3">
    <source>
        <dbReference type="SAM" id="MobiDB-lite"/>
    </source>
</evidence>
<dbReference type="EMBL" id="JAIRBM010000005">
    <property type="protein sequence ID" value="MBZ6076435.1"/>
    <property type="molecule type" value="Genomic_DNA"/>
</dbReference>
<dbReference type="PRINTS" id="PR00313">
    <property type="entry name" value="CABNDNGRPT"/>
</dbReference>
<evidence type="ECO:0000256" key="2">
    <source>
        <dbReference type="ARBA" id="ARBA00022525"/>
    </source>
</evidence>
<dbReference type="InterPro" id="IPR018511">
    <property type="entry name" value="Hemolysin-typ_Ca-bd_CS"/>
</dbReference>
<evidence type="ECO:0000256" key="1">
    <source>
        <dbReference type="ARBA" id="ARBA00004613"/>
    </source>
</evidence>
<sequence length="430" mass="44165">MTFSLEQELEAFFDNSGGGGIAYGGTGQTGTITGNPTGGSGSGTSYTQTGPDGGITWQRTTSEDGTYTVSYNVKDGADYYDMYVIYHPTEDLGMQIVKGWGQSALDGIQSAWQAYSGAVNRGADAFLGFQRDAWNSYLAGVRHLVDGDTSQQPKPPAEPVATIHKTEVVLVTGASTYTKVNMTFGSSGNDSLVGTGALFGDAGNDEIRGGAGSDFINGGADNDVLLGNAGSDVITGGDGNDIVYGGAGADRLDGGAGSDVLSYFDAQGGVTVKLWANSASGDIAQGDVISGFEHVSGGAGGDWLEGDNNDNVLDGCGGGDLLIGLGGNDLLFGREGNDTLIADWGTDILEGGSGSDLFAIWATTKHGIINDFVHGVDHIQLATNLFANFNVLKAAAVQHGADVVITNATLDITLKNVQLATLTASDFQFV</sequence>
<feature type="region of interest" description="Disordered" evidence="3">
    <location>
        <begin position="27"/>
        <end position="60"/>
    </location>
</feature>
<dbReference type="PANTHER" id="PTHR38340:SF1">
    <property type="entry name" value="S-LAYER PROTEIN"/>
    <property type="match status" value="1"/>
</dbReference>
<comment type="subcellular location">
    <subcellularLocation>
        <location evidence="1">Secreted</location>
    </subcellularLocation>
</comment>
<proteinExistence type="predicted"/>
<dbReference type="SUPFAM" id="SSF51120">
    <property type="entry name" value="beta-Roll"/>
    <property type="match status" value="2"/>
</dbReference>
<dbReference type="InterPro" id="IPR001343">
    <property type="entry name" value="Hemolysn_Ca-bd"/>
</dbReference>
<comment type="caution">
    <text evidence="4">The sequence shown here is derived from an EMBL/GenBank/DDBJ whole genome shotgun (WGS) entry which is preliminary data.</text>
</comment>
<protein>
    <recommendedName>
        <fullName evidence="6">Calcium-binding protein</fullName>
    </recommendedName>
</protein>
<dbReference type="Proteomes" id="UP000704176">
    <property type="component" value="Unassembled WGS sequence"/>
</dbReference>
<dbReference type="InterPro" id="IPR011049">
    <property type="entry name" value="Serralysin-like_metalloprot_C"/>
</dbReference>
<dbReference type="Gene3D" id="2.150.10.10">
    <property type="entry name" value="Serralysin-like metalloprotease, C-terminal"/>
    <property type="match status" value="2"/>
</dbReference>
<dbReference type="RefSeq" id="WP_224312755.1">
    <property type="nucleotide sequence ID" value="NZ_JAIRBM010000005.1"/>
</dbReference>
<organism evidence="4 5">
    <name type="scientific">Microvirga puerhi</name>
    <dbReference type="NCBI Taxonomy" id="2876078"/>
    <lineage>
        <taxon>Bacteria</taxon>
        <taxon>Pseudomonadati</taxon>
        <taxon>Pseudomonadota</taxon>
        <taxon>Alphaproteobacteria</taxon>
        <taxon>Hyphomicrobiales</taxon>
        <taxon>Methylobacteriaceae</taxon>
        <taxon>Microvirga</taxon>
    </lineage>
</organism>
<dbReference type="PROSITE" id="PS00330">
    <property type="entry name" value="HEMOLYSIN_CALCIUM"/>
    <property type="match status" value="2"/>
</dbReference>
<dbReference type="Pfam" id="PF00353">
    <property type="entry name" value="HemolysinCabind"/>
    <property type="match status" value="4"/>
</dbReference>
<name>A0ABS7VMS5_9HYPH</name>
<accession>A0ABS7VMS5</accession>
<reference evidence="4 5" key="1">
    <citation type="submission" date="2021-09" db="EMBL/GenBank/DDBJ databases">
        <title>The complete genome sequence of a new microorganism.</title>
        <authorList>
            <person name="Zi Z."/>
        </authorList>
    </citation>
    <scope>NUCLEOTIDE SEQUENCE [LARGE SCALE GENOMIC DNA]</scope>
    <source>
        <strain evidence="4 5">WGZ8</strain>
    </source>
</reference>
<keyword evidence="5" id="KW-1185">Reference proteome</keyword>
<evidence type="ECO:0000313" key="5">
    <source>
        <dbReference type="Proteomes" id="UP000704176"/>
    </source>
</evidence>
<evidence type="ECO:0000313" key="4">
    <source>
        <dbReference type="EMBL" id="MBZ6076435.1"/>
    </source>
</evidence>
<evidence type="ECO:0008006" key="6">
    <source>
        <dbReference type="Google" id="ProtNLM"/>
    </source>
</evidence>
<gene>
    <name evidence="4" type="ORF">K9B37_09050</name>
</gene>
<keyword evidence="2" id="KW-0964">Secreted</keyword>
<dbReference type="InterPro" id="IPR050557">
    <property type="entry name" value="RTX_toxin/Mannuronan_C5-epim"/>
</dbReference>
<dbReference type="PANTHER" id="PTHR38340">
    <property type="entry name" value="S-LAYER PROTEIN"/>
    <property type="match status" value="1"/>
</dbReference>